<accession>W4QKK2</accession>
<sequence>MAYREEIAVEIQKLVEKAPAGVSSHHLKDFKQQDVVDTVNRLHLKYPKVIRDTFIDHAKYATIEIEK</sequence>
<dbReference type="RefSeq" id="WP_035346712.1">
    <property type="nucleotide sequence ID" value="NZ_BAUU01000036.1"/>
</dbReference>
<name>W4QKK2_9BACI</name>
<gene>
    <name evidence="1" type="ORF">JCM9152_3946</name>
</gene>
<organism evidence="1 2">
    <name type="scientific">Halalkalibacter hemicellulosilyticusJCM 9152</name>
    <dbReference type="NCBI Taxonomy" id="1236971"/>
    <lineage>
        <taxon>Bacteria</taxon>
        <taxon>Bacillati</taxon>
        <taxon>Bacillota</taxon>
        <taxon>Bacilli</taxon>
        <taxon>Bacillales</taxon>
        <taxon>Bacillaceae</taxon>
        <taxon>Halalkalibacter</taxon>
    </lineage>
</organism>
<evidence type="ECO:0000313" key="2">
    <source>
        <dbReference type="Proteomes" id="UP000018895"/>
    </source>
</evidence>
<reference evidence="1" key="1">
    <citation type="journal article" date="2014" name="Genome Announc.">
        <title>Draft Genome Sequences of Three Alkaliphilic Bacillus Strains, Bacillus wakoensis JCM 9140T, Bacillus akibai JCM 9157T, and Bacillus hemicellulosilyticus JCM 9152T.</title>
        <authorList>
            <person name="Yuki M."/>
            <person name="Oshima K."/>
            <person name="Suda W."/>
            <person name="Oshida Y."/>
            <person name="Kitamura K."/>
            <person name="Iida T."/>
            <person name="Hattori M."/>
            <person name="Ohkuma M."/>
        </authorList>
    </citation>
    <scope>NUCLEOTIDE SEQUENCE [LARGE SCALE GENOMIC DNA]</scope>
    <source>
        <strain evidence="1">JCM 9152</strain>
    </source>
</reference>
<keyword evidence="2" id="KW-1185">Reference proteome</keyword>
<dbReference type="Proteomes" id="UP000018895">
    <property type="component" value="Unassembled WGS sequence"/>
</dbReference>
<comment type="caution">
    <text evidence="1">The sequence shown here is derived from an EMBL/GenBank/DDBJ whole genome shotgun (WGS) entry which is preliminary data.</text>
</comment>
<protein>
    <submittedName>
        <fullName evidence="1">Uncharacterized protein</fullName>
    </submittedName>
</protein>
<dbReference type="OrthoDB" id="3010371at2"/>
<dbReference type="EMBL" id="BAUU01000036">
    <property type="protein sequence ID" value="GAE32412.1"/>
    <property type="molecule type" value="Genomic_DNA"/>
</dbReference>
<evidence type="ECO:0000313" key="1">
    <source>
        <dbReference type="EMBL" id="GAE32412.1"/>
    </source>
</evidence>
<dbReference type="AlphaFoldDB" id="W4QKK2"/>
<proteinExistence type="predicted"/>